<feature type="binding site" evidence="6">
    <location>
        <position position="274"/>
    </location>
    <ligand>
        <name>Mg(2+)</name>
        <dbReference type="ChEBI" id="CHEBI:18420"/>
        <note>catalytic</note>
    </ligand>
</feature>
<dbReference type="PANTHER" id="PTHR13966">
    <property type="entry name" value="ENDONUCLEASE RELATED"/>
    <property type="match status" value="1"/>
</dbReference>
<dbReference type="InterPro" id="IPR044929">
    <property type="entry name" value="DNA/RNA_non-sp_Endonuclease_sf"/>
</dbReference>
<dbReference type="EMBL" id="LSDK01000050">
    <property type="protein sequence ID" value="KXB77013.1"/>
    <property type="molecule type" value="Genomic_DNA"/>
</dbReference>
<feature type="signal peptide" evidence="7">
    <location>
        <begin position="1"/>
        <end position="25"/>
    </location>
</feature>
<keyword evidence="2" id="KW-0645">Protease</keyword>
<dbReference type="AlphaFoldDB" id="A0A134BAM4"/>
<feature type="chain" id="PRO_5007462477" evidence="7">
    <location>
        <begin position="26"/>
        <end position="403"/>
    </location>
</feature>
<dbReference type="Proteomes" id="UP000070224">
    <property type="component" value="Unassembled WGS sequence"/>
</dbReference>
<dbReference type="SMART" id="SM00892">
    <property type="entry name" value="Endonuclease_NS"/>
    <property type="match status" value="1"/>
</dbReference>
<dbReference type="InterPro" id="IPR020821">
    <property type="entry name" value="ENPP1-3/EXOG-like_nuc-like"/>
</dbReference>
<dbReference type="Gene3D" id="3.40.570.10">
    <property type="entry name" value="Extracellular Endonuclease, subunit A"/>
    <property type="match status" value="1"/>
</dbReference>
<keyword evidence="11" id="KW-1185">Reference proteome</keyword>
<dbReference type="InterPro" id="IPR001604">
    <property type="entry name" value="Endo_G_ENPP1-like_dom"/>
</dbReference>
<evidence type="ECO:0000256" key="3">
    <source>
        <dbReference type="ARBA" id="ARBA00022807"/>
    </source>
</evidence>
<dbReference type="Gene3D" id="2.60.40.10">
    <property type="entry name" value="Immunoglobulins"/>
    <property type="match status" value="1"/>
</dbReference>
<keyword evidence="10" id="KW-0540">Nuclease</keyword>
<dbReference type="GO" id="GO:0004519">
    <property type="term" value="F:endonuclease activity"/>
    <property type="evidence" value="ECO:0007669"/>
    <property type="project" value="UniProtKB-KW"/>
</dbReference>
<dbReference type="PROSITE" id="PS51257">
    <property type="entry name" value="PROKAR_LIPOPROTEIN"/>
    <property type="match status" value="1"/>
</dbReference>
<evidence type="ECO:0000256" key="2">
    <source>
        <dbReference type="ARBA" id="ARBA00022670"/>
    </source>
</evidence>
<dbReference type="InterPro" id="IPR044925">
    <property type="entry name" value="His-Me_finger_sf"/>
</dbReference>
<evidence type="ECO:0000259" key="9">
    <source>
        <dbReference type="SMART" id="SM00892"/>
    </source>
</evidence>
<reference evidence="11" key="1">
    <citation type="submission" date="2016-01" db="EMBL/GenBank/DDBJ databases">
        <authorList>
            <person name="Mitreva M."/>
            <person name="Pepin K.H."/>
            <person name="Mihindukulasuriya K.A."/>
            <person name="Fulton R."/>
            <person name="Fronick C."/>
            <person name="O'Laughlin M."/>
            <person name="Miner T."/>
            <person name="Herter B."/>
            <person name="Rosa B.A."/>
            <person name="Cordes M."/>
            <person name="Tomlinson C."/>
            <person name="Wollam A."/>
            <person name="Palsikar V.B."/>
            <person name="Mardis E.R."/>
            <person name="Wilson R.K."/>
        </authorList>
    </citation>
    <scope>NUCLEOTIDE SEQUENCE [LARGE SCALE GENOMIC DNA]</scope>
    <source>
        <strain evidence="11">KA00683</strain>
    </source>
</reference>
<organism evidence="10 11">
    <name type="scientific">Porphyromonas somerae</name>
    <dbReference type="NCBI Taxonomy" id="322095"/>
    <lineage>
        <taxon>Bacteria</taxon>
        <taxon>Pseudomonadati</taxon>
        <taxon>Bacteroidota</taxon>
        <taxon>Bacteroidia</taxon>
        <taxon>Bacteroidales</taxon>
        <taxon>Porphyromonadaceae</taxon>
        <taxon>Porphyromonas</taxon>
    </lineage>
</organism>
<keyword evidence="4" id="KW-0843">Virulence</keyword>
<feature type="domain" description="DNA/RNA non-specific endonuclease/pyrophosphatase/phosphodiesterase" evidence="9">
    <location>
        <begin position="181"/>
        <end position="381"/>
    </location>
</feature>
<keyword evidence="7" id="KW-0732">Signal</keyword>
<accession>A0A134BAM4</accession>
<dbReference type="GO" id="GO:0003676">
    <property type="term" value="F:nucleic acid binding"/>
    <property type="evidence" value="ECO:0007669"/>
    <property type="project" value="InterPro"/>
</dbReference>
<evidence type="ECO:0000256" key="7">
    <source>
        <dbReference type="SAM" id="SignalP"/>
    </source>
</evidence>
<dbReference type="PATRIC" id="fig|322095.3.peg.662"/>
<dbReference type="InterPro" id="IPR013783">
    <property type="entry name" value="Ig-like_fold"/>
</dbReference>
<dbReference type="Pfam" id="PF01223">
    <property type="entry name" value="Endonuclease_NS"/>
    <property type="match status" value="1"/>
</dbReference>
<dbReference type="RefSeq" id="WP_060935115.1">
    <property type="nucleotide sequence ID" value="NZ_KQ960432.1"/>
</dbReference>
<evidence type="ECO:0000313" key="11">
    <source>
        <dbReference type="Proteomes" id="UP000070224"/>
    </source>
</evidence>
<keyword evidence="10" id="KW-0255">Endonuclease</keyword>
<dbReference type="InterPro" id="IPR040255">
    <property type="entry name" value="Non-specific_endonuclease"/>
</dbReference>
<keyword evidence="3" id="KW-0788">Thiol protease</keyword>
<feature type="domain" description="ENPP1-3/EXOG-like endonuclease/phosphodiesterase" evidence="8">
    <location>
        <begin position="182"/>
        <end position="381"/>
    </location>
</feature>
<comment type="similarity">
    <text evidence="1">Belongs to the peptidase C25 family.</text>
</comment>
<keyword evidence="6" id="KW-0479">Metal-binding</keyword>
<dbReference type="InterPro" id="IPR024361">
    <property type="entry name" value="BACON"/>
</dbReference>
<gene>
    <name evidence="10" type="ORF">HMPREF3185_00669</name>
</gene>
<comment type="caution">
    <text evidence="10">The sequence shown here is derived from an EMBL/GenBank/DDBJ whole genome shotgun (WGS) entry which is preliminary data.</text>
</comment>
<dbReference type="GO" id="GO:0008234">
    <property type="term" value="F:cysteine-type peptidase activity"/>
    <property type="evidence" value="ECO:0007669"/>
    <property type="project" value="UniProtKB-KW"/>
</dbReference>
<evidence type="ECO:0000256" key="6">
    <source>
        <dbReference type="PIRSR" id="PIRSR640255-2"/>
    </source>
</evidence>
<proteinExistence type="inferred from homology"/>
<evidence type="ECO:0000313" key="10">
    <source>
        <dbReference type="EMBL" id="KXB77013.1"/>
    </source>
</evidence>
<dbReference type="GO" id="GO:0006508">
    <property type="term" value="P:proteolysis"/>
    <property type="evidence" value="ECO:0007669"/>
    <property type="project" value="UniProtKB-KW"/>
</dbReference>
<protein>
    <submittedName>
        <fullName evidence="10">DNA/RNA non-specific endonuclease</fullName>
    </submittedName>
</protein>
<name>A0A134BAM4_9PORP</name>
<keyword evidence="10" id="KW-0378">Hydrolase</keyword>
<dbReference type="STRING" id="322095.HMPREF3185_00669"/>
<dbReference type="GO" id="GO:0046872">
    <property type="term" value="F:metal ion binding"/>
    <property type="evidence" value="ECO:0007669"/>
    <property type="project" value="UniProtKB-KW"/>
</dbReference>
<dbReference type="OrthoDB" id="9811262at2"/>
<dbReference type="Pfam" id="PF13004">
    <property type="entry name" value="BACON"/>
    <property type="match status" value="1"/>
</dbReference>
<feature type="active site" description="Proton acceptor" evidence="5">
    <location>
        <position position="243"/>
    </location>
</feature>
<evidence type="ECO:0000256" key="5">
    <source>
        <dbReference type="PIRSR" id="PIRSR640255-1"/>
    </source>
</evidence>
<evidence type="ECO:0000256" key="1">
    <source>
        <dbReference type="ARBA" id="ARBA00006067"/>
    </source>
</evidence>
<dbReference type="SMART" id="SM00477">
    <property type="entry name" value="NUC"/>
    <property type="match status" value="1"/>
</dbReference>
<evidence type="ECO:0000259" key="8">
    <source>
        <dbReference type="SMART" id="SM00477"/>
    </source>
</evidence>
<evidence type="ECO:0000256" key="4">
    <source>
        <dbReference type="ARBA" id="ARBA00023026"/>
    </source>
</evidence>
<dbReference type="SUPFAM" id="SSF54060">
    <property type="entry name" value="His-Me finger endonucleases"/>
    <property type="match status" value="1"/>
</dbReference>
<dbReference type="PANTHER" id="PTHR13966:SF5">
    <property type="entry name" value="ENDONUCLEASE G, MITOCHONDRIAL"/>
    <property type="match status" value="1"/>
</dbReference>
<sequence>MQKMNKSLHIKTILMGLGLIGMAFSSCTTERGDQPVRTSDRLQLSLPSSSTDKIKSVPKEGSNFYIKLRAASDWKLTVTPEDASLWIELERSKGEGTSSTSISVSVSPNLGASRSAQIIATSAGVRDTLIISQQGTGEVTPTPTPTPSPTGEYILGDATMLEVPALYGGSQNYFVTHRAGGIVNYSLEYDTDKRHPRFVCFTFDNTNSAQAVKRSEAWQWDPYVPKQFSTENLFRGSGYDRGHMVASSDRLFSAEANRQTFYYTNMSPQLGELNQKFWMELEQKVQAWGRNSQLRDVLYVAKGGTIRDDQVESKKVRGVIVVPKYYWMALVMKKGSTYHGISFLVEHRFYAAKTAIRSVALSIDELETKLGMDLFHNFPDDIEQQFEAESPATPATLSYWPGL</sequence>